<gene>
    <name evidence="1" type="ORF">F443_13510</name>
</gene>
<name>V9ERX9_PHYNI</name>
<evidence type="ECO:0000313" key="2">
    <source>
        <dbReference type="Proteomes" id="UP000018721"/>
    </source>
</evidence>
<comment type="caution">
    <text evidence="1">The sequence shown here is derived from an EMBL/GenBank/DDBJ whole genome shotgun (WGS) entry which is preliminary data.</text>
</comment>
<dbReference type="OrthoDB" id="88412at2759"/>
<protein>
    <submittedName>
        <fullName evidence="1">Uncharacterized protein</fullName>
    </submittedName>
</protein>
<proteinExistence type="predicted"/>
<accession>V9ERX9</accession>
<reference evidence="1 2" key="1">
    <citation type="submission" date="2013-11" db="EMBL/GenBank/DDBJ databases">
        <title>The Genome Sequence of Phytophthora parasitica P1569.</title>
        <authorList>
            <consortium name="The Broad Institute Genomics Platform"/>
            <person name="Russ C."/>
            <person name="Tyler B."/>
            <person name="Panabieres F."/>
            <person name="Shan W."/>
            <person name="Tripathy S."/>
            <person name="Grunwald N."/>
            <person name="Machado M."/>
            <person name="Johnson C.S."/>
            <person name="Arredondo F."/>
            <person name="Hong C."/>
            <person name="Coffey M."/>
            <person name="Young S.K."/>
            <person name="Zeng Q."/>
            <person name="Gargeya S."/>
            <person name="Fitzgerald M."/>
            <person name="Abouelleil A."/>
            <person name="Alvarado L."/>
            <person name="Chapman S.B."/>
            <person name="Gainer-Dewar J."/>
            <person name="Goldberg J."/>
            <person name="Griggs A."/>
            <person name="Gujja S."/>
            <person name="Hansen M."/>
            <person name="Howarth C."/>
            <person name="Imamovic A."/>
            <person name="Ireland A."/>
            <person name="Larimer J."/>
            <person name="McCowan C."/>
            <person name="Murphy C."/>
            <person name="Pearson M."/>
            <person name="Poon T.W."/>
            <person name="Priest M."/>
            <person name="Roberts A."/>
            <person name="Saif S."/>
            <person name="Shea T."/>
            <person name="Sykes S."/>
            <person name="Wortman J."/>
            <person name="Nusbaum C."/>
            <person name="Birren B."/>
        </authorList>
    </citation>
    <scope>NUCLEOTIDE SEQUENCE [LARGE SCALE GENOMIC DNA]</scope>
    <source>
        <strain evidence="1 2">P1569</strain>
    </source>
</reference>
<dbReference type="Proteomes" id="UP000018721">
    <property type="component" value="Unassembled WGS sequence"/>
</dbReference>
<sequence length="53" mass="6132">MLDDAYEAAKVIRAQVLQAIVEKNCVQVYNADQTAVNYEYIPKQTFHISPRQF</sequence>
<dbReference type="AlphaFoldDB" id="V9ERX9"/>
<dbReference type="EMBL" id="ANIZ01002347">
    <property type="protein sequence ID" value="ETI41253.1"/>
    <property type="molecule type" value="Genomic_DNA"/>
</dbReference>
<evidence type="ECO:0000313" key="1">
    <source>
        <dbReference type="EMBL" id="ETI41253.1"/>
    </source>
</evidence>
<organism evidence="1 2">
    <name type="scientific">Phytophthora nicotianae P1569</name>
    <dbReference type="NCBI Taxonomy" id="1317065"/>
    <lineage>
        <taxon>Eukaryota</taxon>
        <taxon>Sar</taxon>
        <taxon>Stramenopiles</taxon>
        <taxon>Oomycota</taxon>
        <taxon>Peronosporomycetes</taxon>
        <taxon>Peronosporales</taxon>
        <taxon>Peronosporaceae</taxon>
        <taxon>Phytophthora</taxon>
    </lineage>
</organism>
<dbReference type="HOGENOM" id="CLU_3072856_0_0_1"/>
<keyword evidence="2" id="KW-1185">Reference proteome</keyword>